<dbReference type="Pfam" id="PF07687">
    <property type="entry name" value="M20_dimer"/>
    <property type="match status" value="1"/>
</dbReference>
<evidence type="ECO:0000313" key="12">
    <source>
        <dbReference type="Proteomes" id="UP000295484"/>
    </source>
</evidence>
<dbReference type="InterPro" id="IPR011650">
    <property type="entry name" value="Peptidase_M20_dimer"/>
</dbReference>
<dbReference type="PROSITE" id="PS00759">
    <property type="entry name" value="ARGE_DAPE_CPG2_2"/>
    <property type="match status" value="1"/>
</dbReference>
<dbReference type="InterPro" id="IPR010169">
    <property type="entry name" value="AcOrn-deacetyl"/>
</dbReference>
<evidence type="ECO:0000313" key="11">
    <source>
        <dbReference type="EMBL" id="TDX33940.1"/>
    </source>
</evidence>
<evidence type="ECO:0000256" key="6">
    <source>
        <dbReference type="ARBA" id="ARBA00022723"/>
    </source>
</evidence>
<dbReference type="Gene3D" id="3.40.630.10">
    <property type="entry name" value="Zn peptidases"/>
    <property type="match status" value="1"/>
</dbReference>
<dbReference type="GO" id="GO:0046872">
    <property type="term" value="F:metal ion binding"/>
    <property type="evidence" value="ECO:0007669"/>
    <property type="project" value="UniProtKB-KW"/>
</dbReference>
<dbReference type="InterPro" id="IPR036264">
    <property type="entry name" value="Bact_exopeptidase_dim_dom"/>
</dbReference>
<evidence type="ECO:0000256" key="3">
    <source>
        <dbReference type="ARBA" id="ARBA00022490"/>
    </source>
</evidence>
<dbReference type="NCBIfam" id="NF005710">
    <property type="entry name" value="PRK07522.1"/>
    <property type="match status" value="1"/>
</dbReference>
<dbReference type="EMBL" id="SOEB01000001">
    <property type="protein sequence ID" value="TDX33940.1"/>
    <property type="molecule type" value="Genomic_DNA"/>
</dbReference>
<dbReference type="SUPFAM" id="SSF53187">
    <property type="entry name" value="Zn-dependent exopeptidases"/>
    <property type="match status" value="1"/>
</dbReference>
<dbReference type="NCBIfam" id="TIGR01892">
    <property type="entry name" value="AcOrn-deacetyl"/>
    <property type="match status" value="1"/>
</dbReference>
<dbReference type="SUPFAM" id="SSF55031">
    <property type="entry name" value="Bacterial exopeptidase dimerisation domain"/>
    <property type="match status" value="1"/>
</dbReference>
<evidence type="ECO:0000259" key="10">
    <source>
        <dbReference type="Pfam" id="PF07687"/>
    </source>
</evidence>
<dbReference type="Gene3D" id="3.30.70.360">
    <property type="match status" value="1"/>
</dbReference>
<organism evidence="11 12">
    <name type="scientific">Rhodovulum visakhapatnamense</name>
    <dbReference type="NCBI Taxonomy" id="364297"/>
    <lineage>
        <taxon>Bacteria</taxon>
        <taxon>Pseudomonadati</taxon>
        <taxon>Pseudomonadota</taxon>
        <taxon>Alphaproteobacteria</taxon>
        <taxon>Rhodobacterales</taxon>
        <taxon>Paracoccaceae</taxon>
        <taxon>Rhodovulum</taxon>
    </lineage>
</organism>
<dbReference type="CDD" id="cd03894">
    <property type="entry name" value="M20_ArgE"/>
    <property type="match status" value="1"/>
</dbReference>
<sequence>MTRLDDTCAILADLVAFPTVSSDSNLEMIVHIAALLGDLGARVDLFHDATGHKANLFATLGPRNTDGGIVLSGHTDVVPVADQDWSTDPFTLHEASGRLYGRGTCDMKGFIAACLAMAPVYAGLDLKRPLHFAFTHDEEVGCLGGQALVAELAARDLRPGIAIVGEPTEMRIVEAHKGCCEYTVEFHGREGHGSNPPAGVNAAEAAVRYAARLLALADELKARAPEDSPFEPPWTTINLGRISGGHVHNVIPGRAEIAWEMRPVQADDIAHAKAAMACEVASLLPAMRAVAPEADIRTHVVGEVVGLEPMPHSAARALLAGLTGQSRAEAVPFSTEAGLFQSLGCAAAVCGPGSIAQAHKPDEYVSRKQLAQCLAMLEGLAGVLTA</sequence>
<comment type="caution">
    <text evidence="11">The sequence shown here is derived from an EMBL/GenBank/DDBJ whole genome shotgun (WGS) entry which is preliminary data.</text>
</comment>
<dbReference type="RefSeq" id="WP_134076946.1">
    <property type="nucleotide sequence ID" value="NZ_SOEB01000001.1"/>
</dbReference>
<comment type="cofactor">
    <cofactor evidence="1">
        <name>Zn(2+)</name>
        <dbReference type="ChEBI" id="CHEBI:29105"/>
    </cofactor>
</comment>
<feature type="domain" description="Peptidase M20 dimerisation" evidence="10">
    <location>
        <begin position="175"/>
        <end position="284"/>
    </location>
</feature>
<dbReference type="Pfam" id="PF01546">
    <property type="entry name" value="Peptidase_M20"/>
    <property type="match status" value="1"/>
</dbReference>
<evidence type="ECO:0000256" key="5">
    <source>
        <dbReference type="ARBA" id="ARBA00022605"/>
    </source>
</evidence>
<dbReference type="InterPro" id="IPR050072">
    <property type="entry name" value="Peptidase_M20A"/>
</dbReference>
<dbReference type="GO" id="GO:0008777">
    <property type="term" value="F:acetylornithine deacetylase activity"/>
    <property type="evidence" value="ECO:0007669"/>
    <property type="project" value="TreeGrafter"/>
</dbReference>
<dbReference type="InterPro" id="IPR002933">
    <property type="entry name" value="Peptidase_M20"/>
</dbReference>
<evidence type="ECO:0000256" key="1">
    <source>
        <dbReference type="ARBA" id="ARBA00001947"/>
    </source>
</evidence>
<dbReference type="InterPro" id="IPR001261">
    <property type="entry name" value="ArgE/DapE_CS"/>
</dbReference>
<keyword evidence="8" id="KW-0862">Zinc</keyword>
<reference evidence="11 12" key="1">
    <citation type="submission" date="2019-03" db="EMBL/GenBank/DDBJ databases">
        <title>Genomic Encyclopedia of Type Strains, Phase IV (KMG-IV): sequencing the most valuable type-strain genomes for metagenomic binning, comparative biology and taxonomic classification.</title>
        <authorList>
            <person name="Goeker M."/>
        </authorList>
    </citation>
    <scope>NUCLEOTIDE SEQUENCE [LARGE SCALE GENOMIC DNA]</scope>
    <source>
        <strain evidence="11 12">JA181</strain>
    </source>
</reference>
<keyword evidence="9" id="KW-0170">Cobalt</keyword>
<comment type="similarity">
    <text evidence="2">Belongs to the peptidase M20A family. ArgE subfamily.</text>
</comment>
<name>A0A4R8G394_9RHOB</name>
<keyword evidence="3" id="KW-0963">Cytoplasm</keyword>
<gene>
    <name evidence="11" type="ORF">EV657_101370</name>
</gene>
<keyword evidence="5" id="KW-0028">Amino-acid biosynthesis</keyword>
<keyword evidence="4" id="KW-0055">Arginine biosynthesis</keyword>
<dbReference type="AlphaFoldDB" id="A0A4R8G394"/>
<evidence type="ECO:0000256" key="2">
    <source>
        <dbReference type="ARBA" id="ARBA00005691"/>
    </source>
</evidence>
<dbReference type="PANTHER" id="PTHR43808">
    <property type="entry name" value="ACETYLORNITHINE DEACETYLASE"/>
    <property type="match status" value="1"/>
</dbReference>
<dbReference type="Proteomes" id="UP000295484">
    <property type="component" value="Unassembled WGS sequence"/>
</dbReference>
<evidence type="ECO:0000256" key="4">
    <source>
        <dbReference type="ARBA" id="ARBA00022571"/>
    </source>
</evidence>
<dbReference type="GO" id="GO:0006526">
    <property type="term" value="P:L-arginine biosynthetic process"/>
    <property type="evidence" value="ECO:0007669"/>
    <property type="project" value="UniProtKB-KW"/>
</dbReference>
<evidence type="ECO:0000256" key="7">
    <source>
        <dbReference type="ARBA" id="ARBA00022801"/>
    </source>
</evidence>
<protein>
    <submittedName>
        <fullName evidence="11">Acetylornithine deacetylase</fullName>
    </submittedName>
</protein>
<accession>A0A4R8G394</accession>
<dbReference type="PANTHER" id="PTHR43808:SF31">
    <property type="entry name" value="N-ACETYL-L-CITRULLINE DEACETYLASE"/>
    <property type="match status" value="1"/>
</dbReference>
<proteinExistence type="inferred from homology"/>
<keyword evidence="7" id="KW-0378">Hydrolase</keyword>
<evidence type="ECO:0000256" key="8">
    <source>
        <dbReference type="ARBA" id="ARBA00022833"/>
    </source>
</evidence>
<keyword evidence="6" id="KW-0479">Metal-binding</keyword>
<evidence type="ECO:0000256" key="9">
    <source>
        <dbReference type="ARBA" id="ARBA00023285"/>
    </source>
</evidence>